<organism evidence="3 4">
    <name type="scientific">Psychrilyobacter piezotolerans</name>
    <dbReference type="NCBI Taxonomy" id="2293438"/>
    <lineage>
        <taxon>Bacteria</taxon>
        <taxon>Fusobacteriati</taxon>
        <taxon>Fusobacteriota</taxon>
        <taxon>Fusobacteriia</taxon>
        <taxon>Fusobacteriales</taxon>
        <taxon>Fusobacteriaceae</taxon>
        <taxon>Psychrilyobacter</taxon>
    </lineage>
</organism>
<dbReference type="InterPro" id="IPR039566">
    <property type="entry name" value="CvfB_S1_st"/>
</dbReference>
<dbReference type="Pfam" id="PF17783">
    <property type="entry name" value="WHD_CvfB"/>
    <property type="match status" value="1"/>
</dbReference>
<dbReference type="PROSITE" id="PS50126">
    <property type="entry name" value="S1"/>
    <property type="match status" value="1"/>
</dbReference>
<dbReference type="InterPro" id="IPR036388">
    <property type="entry name" value="WH-like_DNA-bd_sf"/>
</dbReference>
<reference evidence="3 4" key="1">
    <citation type="submission" date="2018-08" db="EMBL/GenBank/DDBJ databases">
        <title>Draft genome sequence of Psychrilyobacter sp. strain SD5 isolated from Black Sea water.</title>
        <authorList>
            <person name="Yadav S."/>
            <person name="Villanueva L."/>
            <person name="Damste J.S.S."/>
        </authorList>
    </citation>
    <scope>NUCLEOTIDE SEQUENCE [LARGE SCALE GENOMIC DNA]</scope>
    <source>
        <strain evidence="3 4">SD5</strain>
    </source>
</reference>
<gene>
    <name evidence="3" type="ORF">DYH56_08610</name>
</gene>
<dbReference type="PANTHER" id="PTHR37296">
    <property type="entry name" value="CONSERVED VIRULENCE FACTOR B"/>
    <property type="match status" value="1"/>
</dbReference>
<dbReference type="Pfam" id="PF21543">
    <property type="entry name" value="CvfB_2nd"/>
    <property type="match status" value="1"/>
</dbReference>
<evidence type="ECO:0000256" key="1">
    <source>
        <dbReference type="PIRNR" id="PIRNR012524"/>
    </source>
</evidence>
<evidence type="ECO:0000313" key="3">
    <source>
        <dbReference type="EMBL" id="REI41109.1"/>
    </source>
</evidence>
<dbReference type="InterPro" id="IPR012340">
    <property type="entry name" value="NA-bd_OB-fold"/>
</dbReference>
<dbReference type="InterPro" id="IPR040764">
    <property type="entry name" value="CvfB_WH"/>
</dbReference>
<name>A0ABX9KGP7_9FUSO</name>
<dbReference type="SUPFAM" id="SSF50249">
    <property type="entry name" value="Nucleic acid-binding proteins"/>
    <property type="match status" value="1"/>
</dbReference>
<evidence type="ECO:0000259" key="2">
    <source>
        <dbReference type="PROSITE" id="PS50126"/>
    </source>
</evidence>
<dbReference type="InterPro" id="IPR014464">
    <property type="entry name" value="CvfB_fam"/>
</dbReference>
<evidence type="ECO:0000313" key="4">
    <source>
        <dbReference type="Proteomes" id="UP000263486"/>
    </source>
</evidence>
<dbReference type="Gene3D" id="1.10.10.10">
    <property type="entry name" value="Winged helix-like DNA-binding domain superfamily/Winged helix DNA-binding domain"/>
    <property type="match status" value="1"/>
</dbReference>
<dbReference type="Pfam" id="PF13509">
    <property type="entry name" value="S1_2"/>
    <property type="match status" value="2"/>
</dbReference>
<feature type="domain" description="S1 motif" evidence="2">
    <location>
        <begin position="157"/>
        <end position="218"/>
    </location>
</feature>
<protein>
    <submittedName>
        <fullName evidence="3">S1 RNA-binding domain-containing protein</fullName>
    </submittedName>
</protein>
<dbReference type="SMART" id="SM00316">
    <property type="entry name" value="S1"/>
    <property type="match status" value="3"/>
</dbReference>
<proteinExistence type="inferred from homology"/>
<dbReference type="EMBL" id="QUAJ01000013">
    <property type="protein sequence ID" value="REI41109.1"/>
    <property type="molecule type" value="Genomic_DNA"/>
</dbReference>
<dbReference type="Gene3D" id="2.40.50.140">
    <property type="entry name" value="Nucleic acid-binding proteins"/>
    <property type="match status" value="2"/>
</dbReference>
<dbReference type="Proteomes" id="UP000263486">
    <property type="component" value="Unassembled WGS sequence"/>
</dbReference>
<accession>A0ABX9KGP7</accession>
<dbReference type="InterPro" id="IPR048587">
    <property type="entry name" value="CvfB_S1_3rd"/>
</dbReference>
<sequence>MDETTAKQSVIKMGKRQKLTVNNISTIGAYLDAETGNTDDNVLLPNNQIEGKNIQEGDVVDVFIYRDSEDRLIATFEASFAVAGTMAKLKVVDLAPFGAFLDWGLSKDLLLPKGQEECRVEVGKTYLVGLFEDKKGRISATMNVYKFLLPNFDLQKNELVVGTVYRVVPEIGIFVAIEDRYYGLIPNNEFFGNYKVGDEIQARVIRTREDGKVDLSPRLLAHVQMDKDASMILESIQTNYHKKLTISDKSSPEDIKREFGLSKKAFKRAIGGLLKNRLIEKTEDGFKLTEDGKNHK</sequence>
<keyword evidence="4" id="KW-1185">Reference proteome</keyword>
<dbReference type="PANTHER" id="PTHR37296:SF1">
    <property type="entry name" value="CONSERVED VIRULENCE FACTOR B"/>
    <property type="match status" value="1"/>
</dbReference>
<comment type="caution">
    <text evidence="3">The sequence shown here is derived from an EMBL/GenBank/DDBJ whole genome shotgun (WGS) entry which is preliminary data.</text>
</comment>
<comment type="similarity">
    <text evidence="1">Belongs to the CvfB family.</text>
</comment>
<dbReference type="InterPro" id="IPR003029">
    <property type="entry name" value="S1_domain"/>
</dbReference>
<dbReference type="PIRSF" id="PIRSF012524">
    <property type="entry name" value="YitL_S1"/>
    <property type="match status" value="1"/>
</dbReference>